<dbReference type="EMBL" id="MUMY01000012">
    <property type="protein sequence ID" value="ONM47932.1"/>
    <property type="molecule type" value="Genomic_DNA"/>
</dbReference>
<dbReference type="InterPro" id="IPR013538">
    <property type="entry name" value="ASHA1/2-like_C"/>
</dbReference>
<proteinExistence type="inferred from homology"/>
<sequence>MTTPTPLSALQGKATVALPLQKAFAFFTESFGDWWPSAYHIGAAELADVILEPWVGGRWFERGADGSECDWGRVLVWEPPHRIVVTWQINGHWRFDPDPEHASEIEFRFTAEAPEQTLLTLEHRRLDRLVEGKAIRDTIVERGGGWSAVLARFAEVSGARA</sequence>
<dbReference type="RefSeq" id="WP_077117557.1">
    <property type="nucleotide sequence ID" value="NZ_MUKP01000008.1"/>
</dbReference>
<dbReference type="Pfam" id="PF08327">
    <property type="entry name" value="AHSA1"/>
    <property type="match status" value="1"/>
</dbReference>
<evidence type="ECO:0000313" key="3">
    <source>
        <dbReference type="EMBL" id="ONM47932.1"/>
    </source>
</evidence>
<dbReference type="Gene3D" id="3.30.530.20">
    <property type="match status" value="1"/>
</dbReference>
<organism evidence="3 4">
    <name type="scientific">Nocardia donostiensis</name>
    <dbReference type="NCBI Taxonomy" id="1538463"/>
    <lineage>
        <taxon>Bacteria</taxon>
        <taxon>Bacillati</taxon>
        <taxon>Actinomycetota</taxon>
        <taxon>Actinomycetes</taxon>
        <taxon>Mycobacteriales</taxon>
        <taxon>Nocardiaceae</taxon>
        <taxon>Nocardia</taxon>
    </lineage>
</organism>
<evidence type="ECO:0000256" key="1">
    <source>
        <dbReference type="ARBA" id="ARBA00006817"/>
    </source>
</evidence>
<dbReference type="Proteomes" id="UP000188836">
    <property type="component" value="Unassembled WGS sequence"/>
</dbReference>
<feature type="domain" description="Activator of Hsp90 ATPase homologue 1/2-like C-terminal" evidence="2">
    <location>
        <begin position="19"/>
        <end position="156"/>
    </location>
</feature>
<dbReference type="InterPro" id="IPR023393">
    <property type="entry name" value="START-like_dom_sf"/>
</dbReference>
<dbReference type="CDD" id="cd08891">
    <property type="entry name" value="SRPBCC_CalC"/>
    <property type="match status" value="1"/>
</dbReference>
<evidence type="ECO:0000313" key="4">
    <source>
        <dbReference type="Proteomes" id="UP000188836"/>
    </source>
</evidence>
<evidence type="ECO:0000259" key="2">
    <source>
        <dbReference type="Pfam" id="PF08327"/>
    </source>
</evidence>
<dbReference type="OrthoDB" id="268331at2"/>
<dbReference type="AlphaFoldDB" id="A0A1W0BFZ1"/>
<comment type="similarity">
    <text evidence="1">Belongs to the AHA1 family.</text>
</comment>
<accession>A0A1W0BFZ1</accession>
<reference evidence="3 4" key="1">
    <citation type="journal article" date="2016" name="Antonie Van Leeuwenhoek">
        <title>Nocardia donostiensis sp. nov., isolated from human respiratory specimens.</title>
        <authorList>
            <person name="Ercibengoa M."/>
            <person name="Bell M."/>
            <person name="Marimon J.M."/>
            <person name="Humrighouse B."/>
            <person name="Klenk H.P."/>
            <person name="Potter G."/>
            <person name="Perez-Trallero E."/>
        </authorList>
    </citation>
    <scope>NUCLEOTIDE SEQUENCE [LARGE SCALE GENOMIC DNA]</scope>
    <source>
        <strain evidence="3 4">X1655</strain>
    </source>
</reference>
<gene>
    <name evidence="3" type="ORF">B0T46_14930</name>
</gene>
<dbReference type="SUPFAM" id="SSF55961">
    <property type="entry name" value="Bet v1-like"/>
    <property type="match status" value="1"/>
</dbReference>
<dbReference type="STRING" id="1538463.B0T36_21680"/>
<protein>
    <submittedName>
        <fullName evidence="3">ATPase</fullName>
    </submittedName>
</protein>
<name>A0A1W0BFZ1_9NOCA</name>
<comment type="caution">
    <text evidence="3">The sequence shown here is derived from an EMBL/GenBank/DDBJ whole genome shotgun (WGS) entry which is preliminary data.</text>
</comment>
<keyword evidence="4" id="KW-1185">Reference proteome</keyword>